<dbReference type="STRING" id="1305737.GCA_000526355_01340"/>
<evidence type="ECO:0000256" key="8">
    <source>
        <dbReference type="ARBA" id="ARBA00072277"/>
    </source>
</evidence>
<dbReference type="CDD" id="cd01011">
    <property type="entry name" value="nicotinamidase"/>
    <property type="match status" value="1"/>
</dbReference>
<dbReference type="PANTHER" id="PTHR11080">
    <property type="entry name" value="PYRAZINAMIDASE/NICOTINAMIDASE"/>
    <property type="match status" value="1"/>
</dbReference>
<evidence type="ECO:0000259" key="9">
    <source>
        <dbReference type="Pfam" id="PF00857"/>
    </source>
</evidence>
<dbReference type="InterPro" id="IPR036380">
    <property type="entry name" value="Isochorismatase-like_sf"/>
</dbReference>
<evidence type="ECO:0000313" key="10">
    <source>
        <dbReference type="EMBL" id="KPQ14881.1"/>
    </source>
</evidence>
<dbReference type="InterPro" id="IPR052347">
    <property type="entry name" value="Isochorismatase_Nicotinamidase"/>
</dbReference>
<dbReference type="EC" id="3.5.1.19" evidence="6"/>
<evidence type="ECO:0000256" key="5">
    <source>
        <dbReference type="ARBA" id="ARBA00037900"/>
    </source>
</evidence>
<keyword evidence="3" id="KW-0479">Metal-binding</keyword>
<dbReference type="Pfam" id="PF00857">
    <property type="entry name" value="Isochorismatase"/>
    <property type="match status" value="1"/>
</dbReference>
<evidence type="ECO:0000256" key="6">
    <source>
        <dbReference type="ARBA" id="ARBA00039017"/>
    </source>
</evidence>
<evidence type="ECO:0000256" key="7">
    <source>
        <dbReference type="ARBA" id="ARBA00043224"/>
    </source>
</evidence>
<dbReference type="Gene3D" id="3.40.50.850">
    <property type="entry name" value="Isochorismatase-like"/>
    <property type="match status" value="1"/>
</dbReference>
<dbReference type="GO" id="GO:0019363">
    <property type="term" value="P:pyridine nucleotide biosynthetic process"/>
    <property type="evidence" value="ECO:0007669"/>
    <property type="project" value="UniProtKB-KW"/>
</dbReference>
<comment type="similarity">
    <text evidence="1">Belongs to the isochorismatase family.</text>
</comment>
<sequence length="210" mass="23600">MNLTDKDALIIVDVQYDFLPGGALEVREGDQIIPLINSIQPFFSCVVATQDWHPEDHLSFAANHSGKKPGEQVDLDGIDQILWPVHCVQGEHWSEFHEDLNPSNWEAVFQKGTNPRVDSYSGFFDNARRGDTGLGDYLKERGIERIFVCGLAQDYCVKFTALDGLSLGFETYLLQDVTRAVNLNPEDGKLALEEMEEKGVKLIESKELID</sequence>
<dbReference type="SUPFAM" id="SSF52499">
    <property type="entry name" value="Isochorismatase-like hydrolases"/>
    <property type="match status" value="1"/>
</dbReference>
<evidence type="ECO:0000313" key="11">
    <source>
        <dbReference type="Proteomes" id="UP000050421"/>
    </source>
</evidence>
<dbReference type="PANTHER" id="PTHR11080:SF2">
    <property type="entry name" value="LD05707P"/>
    <property type="match status" value="1"/>
</dbReference>
<evidence type="ECO:0000256" key="3">
    <source>
        <dbReference type="ARBA" id="ARBA00022723"/>
    </source>
</evidence>
<dbReference type="GO" id="GO:0008936">
    <property type="term" value="F:nicotinamidase activity"/>
    <property type="evidence" value="ECO:0007669"/>
    <property type="project" value="UniProtKB-EC"/>
</dbReference>
<dbReference type="Proteomes" id="UP000050421">
    <property type="component" value="Unassembled WGS sequence"/>
</dbReference>
<dbReference type="NCBIfam" id="NF008623">
    <property type="entry name" value="PRK11609.1"/>
    <property type="match status" value="1"/>
</dbReference>
<feature type="domain" description="Isochorismatase-like" evidence="9">
    <location>
        <begin position="8"/>
        <end position="206"/>
    </location>
</feature>
<comment type="caution">
    <text evidence="10">The sequence shown here is derived from an EMBL/GenBank/DDBJ whole genome shotgun (WGS) entry which is preliminary data.</text>
</comment>
<reference evidence="10 11" key="1">
    <citation type="submission" date="2015-09" db="EMBL/GenBank/DDBJ databases">
        <title>Identification and resolution of microdiversity through metagenomic sequencing of parallel consortia.</title>
        <authorList>
            <person name="Nelson W.C."/>
            <person name="Romine M.F."/>
            <person name="Lindemann S.R."/>
        </authorList>
    </citation>
    <scope>NUCLEOTIDE SEQUENCE [LARGE SCALE GENOMIC DNA]</scope>
    <source>
        <strain evidence="10">HL-49</strain>
    </source>
</reference>
<dbReference type="FunFam" id="3.40.50.850:FF:000006">
    <property type="entry name" value="Bifunctional pyrazinamidase/nicotinamidase"/>
    <property type="match status" value="1"/>
</dbReference>
<dbReference type="AlphaFoldDB" id="A0A0P7XG47"/>
<dbReference type="InterPro" id="IPR000868">
    <property type="entry name" value="Isochorismatase-like_dom"/>
</dbReference>
<dbReference type="eggNOG" id="COG1335">
    <property type="taxonomic scope" value="Bacteria"/>
</dbReference>
<dbReference type="EMBL" id="LJXT01000058">
    <property type="protein sequence ID" value="KPQ14881.1"/>
    <property type="molecule type" value="Genomic_DNA"/>
</dbReference>
<name>A0A0P7XG47_9BACT</name>
<keyword evidence="2" id="KW-0662">Pyridine nucleotide biosynthesis</keyword>
<dbReference type="OrthoDB" id="9791276at2"/>
<dbReference type="GO" id="GO:0046872">
    <property type="term" value="F:metal ion binding"/>
    <property type="evidence" value="ECO:0007669"/>
    <property type="project" value="UniProtKB-KW"/>
</dbReference>
<accession>A0A0P7XG47</accession>
<evidence type="ECO:0000256" key="4">
    <source>
        <dbReference type="ARBA" id="ARBA00022801"/>
    </source>
</evidence>
<dbReference type="PATRIC" id="fig|1305737.6.peg.3554"/>
<protein>
    <recommendedName>
        <fullName evidence="8">Nicotinamidase</fullName>
        <ecNumber evidence="6">3.5.1.19</ecNumber>
    </recommendedName>
    <alternativeName>
        <fullName evidence="7">Nicotinamide deamidase</fullName>
    </alternativeName>
</protein>
<proteinExistence type="inferred from homology"/>
<gene>
    <name evidence="10" type="primary">pncA</name>
    <name evidence="10" type="ORF">HLUCCX10_10005</name>
</gene>
<organism evidence="10 11">
    <name type="scientific">Algoriphagus marincola HL-49</name>
    <dbReference type="NCBI Taxonomy" id="1305737"/>
    <lineage>
        <taxon>Bacteria</taxon>
        <taxon>Pseudomonadati</taxon>
        <taxon>Bacteroidota</taxon>
        <taxon>Cytophagia</taxon>
        <taxon>Cytophagales</taxon>
        <taxon>Cyclobacteriaceae</taxon>
        <taxon>Algoriphagus</taxon>
    </lineage>
</organism>
<evidence type="ECO:0000256" key="2">
    <source>
        <dbReference type="ARBA" id="ARBA00022642"/>
    </source>
</evidence>
<comment type="pathway">
    <text evidence="5">Cofactor biosynthesis; nicotinate biosynthesis; nicotinate from nicotinamide: step 1/1.</text>
</comment>
<evidence type="ECO:0000256" key="1">
    <source>
        <dbReference type="ARBA" id="ARBA00006336"/>
    </source>
</evidence>
<keyword evidence="4" id="KW-0378">Hydrolase</keyword>